<reference evidence="1 2" key="1">
    <citation type="submission" date="2024-11" db="EMBL/GenBank/DDBJ databases">
        <title>A near-complete genome assembly of Cinchona calisaya.</title>
        <authorList>
            <person name="Lian D.C."/>
            <person name="Zhao X.W."/>
            <person name="Wei L."/>
        </authorList>
    </citation>
    <scope>NUCLEOTIDE SEQUENCE [LARGE SCALE GENOMIC DNA]</scope>
    <source>
        <tissue evidence="1">Nenye</tissue>
    </source>
</reference>
<organism evidence="1 2">
    <name type="scientific">Cinchona calisaya</name>
    <dbReference type="NCBI Taxonomy" id="153742"/>
    <lineage>
        <taxon>Eukaryota</taxon>
        <taxon>Viridiplantae</taxon>
        <taxon>Streptophyta</taxon>
        <taxon>Embryophyta</taxon>
        <taxon>Tracheophyta</taxon>
        <taxon>Spermatophyta</taxon>
        <taxon>Magnoliopsida</taxon>
        <taxon>eudicotyledons</taxon>
        <taxon>Gunneridae</taxon>
        <taxon>Pentapetalae</taxon>
        <taxon>asterids</taxon>
        <taxon>lamiids</taxon>
        <taxon>Gentianales</taxon>
        <taxon>Rubiaceae</taxon>
        <taxon>Cinchonoideae</taxon>
        <taxon>Cinchoneae</taxon>
        <taxon>Cinchona</taxon>
    </lineage>
</organism>
<gene>
    <name evidence="1" type="ORF">ACH5RR_039249</name>
</gene>
<sequence>MAGLTIFTGHRPPIPMMPFLIIINHASCDSFVDSIEHVAFASSLYYIYGMPGNVLFFMKTQVAESIVKDESETNWIGLF</sequence>
<dbReference type="Proteomes" id="UP001630127">
    <property type="component" value="Unassembled WGS sequence"/>
</dbReference>
<accession>A0ABD2Y083</accession>
<evidence type="ECO:0000313" key="1">
    <source>
        <dbReference type="EMBL" id="KAL3500156.1"/>
    </source>
</evidence>
<evidence type="ECO:0008006" key="3">
    <source>
        <dbReference type="Google" id="ProtNLM"/>
    </source>
</evidence>
<name>A0ABD2Y083_9GENT</name>
<comment type="caution">
    <text evidence="1">The sequence shown here is derived from an EMBL/GenBank/DDBJ whole genome shotgun (WGS) entry which is preliminary data.</text>
</comment>
<protein>
    <recommendedName>
        <fullName evidence="3">Transmembrane protein</fullName>
    </recommendedName>
</protein>
<proteinExistence type="predicted"/>
<evidence type="ECO:0000313" key="2">
    <source>
        <dbReference type="Proteomes" id="UP001630127"/>
    </source>
</evidence>
<keyword evidence="2" id="KW-1185">Reference proteome</keyword>
<dbReference type="EMBL" id="JBJUIK010000016">
    <property type="protein sequence ID" value="KAL3500156.1"/>
    <property type="molecule type" value="Genomic_DNA"/>
</dbReference>
<dbReference type="AlphaFoldDB" id="A0ABD2Y083"/>